<comment type="caution">
    <text evidence="2">The sequence shown here is derived from an EMBL/GenBank/DDBJ whole genome shotgun (WGS) entry which is preliminary data.</text>
</comment>
<dbReference type="InterPro" id="IPR010982">
    <property type="entry name" value="Lambda_DNA-bd_dom_sf"/>
</dbReference>
<protein>
    <submittedName>
        <fullName evidence="2">Helix-turn-helix domain-containing protein</fullName>
    </submittedName>
</protein>
<dbReference type="RefSeq" id="WP_154333737.1">
    <property type="nucleotide sequence ID" value="NZ_VTFY01000008.1"/>
</dbReference>
<reference evidence="3" key="1">
    <citation type="submission" date="2019-08" db="EMBL/GenBank/DDBJ databases">
        <title>Arthrobacter sp. nov., isolated from plateau pika and Tibetan wild ass.</title>
        <authorList>
            <person name="Ge Y."/>
        </authorList>
    </citation>
    <scope>NUCLEOTIDE SEQUENCE [LARGE SCALE GENOMIC DNA]</scope>
    <source>
        <strain evidence="3">HF-4214</strain>
    </source>
</reference>
<organism evidence="2 3">
    <name type="scientific">Eggerthella guodeyinii</name>
    <dbReference type="NCBI Taxonomy" id="2690837"/>
    <lineage>
        <taxon>Bacteria</taxon>
        <taxon>Bacillati</taxon>
        <taxon>Actinomycetota</taxon>
        <taxon>Coriobacteriia</taxon>
        <taxon>Eggerthellales</taxon>
        <taxon>Eggerthellaceae</taxon>
        <taxon>Eggerthella</taxon>
    </lineage>
</organism>
<dbReference type="CDD" id="cd00093">
    <property type="entry name" value="HTH_XRE"/>
    <property type="match status" value="1"/>
</dbReference>
<dbReference type="Pfam" id="PF01381">
    <property type="entry name" value="HTH_3"/>
    <property type="match status" value="1"/>
</dbReference>
<dbReference type="SUPFAM" id="SSF47413">
    <property type="entry name" value="lambda repressor-like DNA-binding domains"/>
    <property type="match status" value="1"/>
</dbReference>
<dbReference type="PROSITE" id="PS50943">
    <property type="entry name" value="HTH_CROC1"/>
    <property type="match status" value="1"/>
</dbReference>
<dbReference type="GO" id="GO:0003677">
    <property type="term" value="F:DNA binding"/>
    <property type="evidence" value="ECO:0007669"/>
    <property type="project" value="InterPro"/>
</dbReference>
<name>A0A6N7RNH6_9ACTN</name>
<dbReference type="Proteomes" id="UP000438093">
    <property type="component" value="Unassembled WGS sequence"/>
</dbReference>
<keyword evidence="3" id="KW-1185">Reference proteome</keyword>
<dbReference type="EMBL" id="VTFY01000008">
    <property type="protein sequence ID" value="MRX82895.1"/>
    <property type="molecule type" value="Genomic_DNA"/>
</dbReference>
<evidence type="ECO:0000259" key="1">
    <source>
        <dbReference type="PROSITE" id="PS50943"/>
    </source>
</evidence>
<feature type="domain" description="HTH cro/C1-type" evidence="1">
    <location>
        <begin position="18"/>
        <end position="72"/>
    </location>
</feature>
<dbReference type="AlphaFoldDB" id="A0A6N7RNH6"/>
<dbReference type="Gene3D" id="1.10.260.40">
    <property type="entry name" value="lambda repressor-like DNA-binding domains"/>
    <property type="match status" value="1"/>
</dbReference>
<evidence type="ECO:0000313" key="3">
    <source>
        <dbReference type="Proteomes" id="UP000438093"/>
    </source>
</evidence>
<sequence length="86" mass="9256">MERDEVTGYSNKAFSQRLEARRVEAKLSLEGLATESGIASGLIARYEAGQATPDLETAYTLALTLGCGIDDLAGLPLPRERGRSRT</sequence>
<evidence type="ECO:0000313" key="2">
    <source>
        <dbReference type="EMBL" id="MRX82895.1"/>
    </source>
</evidence>
<gene>
    <name evidence="2" type="ORF">GJG86_10365</name>
</gene>
<dbReference type="SMART" id="SM00530">
    <property type="entry name" value="HTH_XRE"/>
    <property type="match status" value="1"/>
</dbReference>
<proteinExistence type="predicted"/>
<accession>A0A6N7RNH6</accession>
<dbReference type="InterPro" id="IPR001387">
    <property type="entry name" value="Cro/C1-type_HTH"/>
</dbReference>